<reference evidence="2 3" key="2">
    <citation type="journal article" date="2017" name="Nature">
        <title>The Apostasia genome and the evolution of orchids.</title>
        <authorList>
            <person name="Zhang G.Q."/>
            <person name="Liu K.W."/>
            <person name="Li Z."/>
            <person name="Lohaus R."/>
            <person name="Hsiao Y.Y."/>
            <person name="Niu S.C."/>
            <person name="Wang J.Y."/>
            <person name="Lin Y.C."/>
            <person name="Xu Q."/>
            <person name="Chen L.J."/>
            <person name="Yoshida K."/>
            <person name="Fujiwara S."/>
            <person name="Wang Z.W."/>
            <person name="Zhang Y.Q."/>
            <person name="Mitsuda N."/>
            <person name="Wang M."/>
            <person name="Liu G.H."/>
            <person name="Pecoraro L."/>
            <person name="Huang H.X."/>
            <person name="Xiao X.J."/>
            <person name="Lin M."/>
            <person name="Wu X.Y."/>
            <person name="Wu W.L."/>
            <person name="Chen Y.Y."/>
            <person name="Chang S.B."/>
            <person name="Sakamoto S."/>
            <person name="Ohme-Takagi M."/>
            <person name="Yagi M."/>
            <person name="Zeng S.J."/>
            <person name="Shen C.Y."/>
            <person name="Yeh C.M."/>
            <person name="Luo Y.B."/>
            <person name="Tsai W.C."/>
            <person name="Van de Peer Y."/>
            <person name="Liu Z.J."/>
        </authorList>
    </citation>
    <scope>NUCLEOTIDE SEQUENCE [LARGE SCALE GENOMIC DNA]</scope>
    <source>
        <tissue evidence="2">The whole plant</tissue>
    </source>
</reference>
<dbReference type="AlphaFoldDB" id="A0A2I0X6X0"/>
<dbReference type="PROSITE" id="PS50878">
    <property type="entry name" value="RT_POL"/>
    <property type="match status" value="1"/>
</dbReference>
<accession>A0A2I0X6X0</accession>
<dbReference type="SUPFAM" id="SSF56672">
    <property type="entry name" value="DNA/RNA polymerases"/>
    <property type="match status" value="1"/>
</dbReference>
<dbReference type="Proteomes" id="UP000233837">
    <property type="component" value="Unassembled WGS sequence"/>
</dbReference>
<keyword evidence="3" id="KW-1185">Reference proteome</keyword>
<evidence type="ECO:0000313" key="3">
    <source>
        <dbReference type="Proteomes" id="UP000233837"/>
    </source>
</evidence>
<protein>
    <submittedName>
        <fullName evidence="2">Putative mitochondrial protein</fullName>
    </submittedName>
</protein>
<organism evidence="2 3">
    <name type="scientific">Dendrobium catenatum</name>
    <dbReference type="NCBI Taxonomy" id="906689"/>
    <lineage>
        <taxon>Eukaryota</taxon>
        <taxon>Viridiplantae</taxon>
        <taxon>Streptophyta</taxon>
        <taxon>Embryophyta</taxon>
        <taxon>Tracheophyta</taxon>
        <taxon>Spermatophyta</taxon>
        <taxon>Magnoliopsida</taxon>
        <taxon>Liliopsida</taxon>
        <taxon>Asparagales</taxon>
        <taxon>Orchidaceae</taxon>
        <taxon>Epidendroideae</taxon>
        <taxon>Malaxideae</taxon>
        <taxon>Dendrobiinae</taxon>
        <taxon>Dendrobium</taxon>
    </lineage>
</organism>
<reference evidence="2 3" key="1">
    <citation type="journal article" date="2016" name="Sci. Rep.">
        <title>The Dendrobium catenatum Lindl. genome sequence provides insights into polysaccharide synthase, floral development and adaptive evolution.</title>
        <authorList>
            <person name="Zhang G.Q."/>
            <person name="Xu Q."/>
            <person name="Bian C."/>
            <person name="Tsai W.C."/>
            <person name="Yeh C.M."/>
            <person name="Liu K.W."/>
            <person name="Yoshida K."/>
            <person name="Zhang L.S."/>
            <person name="Chang S.B."/>
            <person name="Chen F."/>
            <person name="Shi Y."/>
            <person name="Su Y.Y."/>
            <person name="Zhang Y.Q."/>
            <person name="Chen L.J."/>
            <person name="Yin Y."/>
            <person name="Lin M."/>
            <person name="Huang H."/>
            <person name="Deng H."/>
            <person name="Wang Z.W."/>
            <person name="Zhu S.L."/>
            <person name="Zhao X."/>
            <person name="Deng C."/>
            <person name="Niu S.C."/>
            <person name="Huang J."/>
            <person name="Wang M."/>
            <person name="Liu G.H."/>
            <person name="Yang H.J."/>
            <person name="Xiao X.J."/>
            <person name="Hsiao Y.Y."/>
            <person name="Wu W.L."/>
            <person name="Chen Y.Y."/>
            <person name="Mitsuda N."/>
            <person name="Ohme-Takagi M."/>
            <person name="Luo Y.B."/>
            <person name="Van de Peer Y."/>
            <person name="Liu Z.J."/>
        </authorList>
    </citation>
    <scope>NUCLEOTIDE SEQUENCE [LARGE SCALE GENOMIC DNA]</scope>
    <source>
        <tissue evidence="2">The whole plant</tissue>
    </source>
</reference>
<dbReference type="InterPro" id="IPR043128">
    <property type="entry name" value="Rev_trsase/Diguanyl_cyclase"/>
</dbReference>
<proteinExistence type="predicted"/>
<dbReference type="Gene3D" id="3.30.70.270">
    <property type="match status" value="1"/>
</dbReference>
<dbReference type="PANTHER" id="PTHR33710">
    <property type="entry name" value="BNAC02G09200D PROTEIN"/>
    <property type="match status" value="1"/>
</dbReference>
<dbReference type="STRING" id="906689.A0A2I0X6X0"/>
<feature type="domain" description="Reverse transcriptase" evidence="1">
    <location>
        <begin position="1"/>
        <end position="197"/>
    </location>
</feature>
<dbReference type="EMBL" id="KZ502086">
    <property type="protein sequence ID" value="PKU83646.1"/>
    <property type="molecule type" value="Genomic_DNA"/>
</dbReference>
<name>A0A2I0X6X0_9ASPA</name>
<dbReference type="InterPro" id="IPR043502">
    <property type="entry name" value="DNA/RNA_pol_sf"/>
</dbReference>
<evidence type="ECO:0000313" key="2">
    <source>
        <dbReference type="EMBL" id="PKU83646.1"/>
    </source>
</evidence>
<dbReference type="Pfam" id="PF00078">
    <property type="entry name" value="RVT_1"/>
    <property type="match status" value="1"/>
</dbReference>
<gene>
    <name evidence="2" type="ORF">MA16_Dca020863</name>
</gene>
<sequence>MGPKYTWCNNKNGGGRILERLDRCLINSMALIHLQTTVLKHLARIASDDCPISIKILANKVSKKKEFTFEDIWLTYKASQQGCPLSPFMFIMCSQLLTEEFGNIGKNIGIKINPNASIISHLMYADDILIFSKANKICLKKVNKILKNYCSWTGQKINYKKSAVLFSKLMKRRECKGLIKVLNINMVKEMEYLGVKIALRRLVKSDFYKIIVKTAAKINI</sequence>
<dbReference type="PANTHER" id="PTHR33710:SF71">
    <property type="entry name" value="ENDONUCLEASE_EXONUCLEASE_PHOSPHATASE DOMAIN-CONTAINING PROTEIN"/>
    <property type="match status" value="1"/>
</dbReference>
<evidence type="ECO:0000259" key="1">
    <source>
        <dbReference type="PROSITE" id="PS50878"/>
    </source>
</evidence>
<dbReference type="InterPro" id="IPR000477">
    <property type="entry name" value="RT_dom"/>
</dbReference>